<dbReference type="GO" id="GO:0016301">
    <property type="term" value="F:kinase activity"/>
    <property type="evidence" value="ECO:0007669"/>
    <property type="project" value="UniProtKB-KW"/>
</dbReference>
<keyword evidence="1" id="KW-0808">Transferase</keyword>
<dbReference type="EMBL" id="CACVAS010000170">
    <property type="protein sequence ID" value="CAA6828486.1"/>
    <property type="molecule type" value="Genomic_DNA"/>
</dbReference>
<name>A0A6S6U618_9BACT</name>
<protein>
    <submittedName>
        <fullName evidence="1">Phosphatidylinositol kinase</fullName>
    </submittedName>
</protein>
<sequence>MNFSNKILNFTLTYQKIYPYLGEHSTMYLGEGKNPRQKELIKLGEKHNVKDYADIIVEVQHGVNKWHTLAKKLGISGSIREQIAKTIETIGK</sequence>
<evidence type="ECO:0000313" key="1">
    <source>
        <dbReference type="EMBL" id="CAA6828486.1"/>
    </source>
</evidence>
<keyword evidence="1" id="KW-0418">Kinase</keyword>
<proteinExistence type="predicted"/>
<gene>
    <name evidence="1" type="ORF">HELGO_WM2016</name>
</gene>
<accession>A0A6S6U618</accession>
<organism evidence="1">
    <name type="scientific">uncultured Sulfurovum sp</name>
    <dbReference type="NCBI Taxonomy" id="269237"/>
    <lineage>
        <taxon>Bacteria</taxon>
        <taxon>Pseudomonadati</taxon>
        <taxon>Campylobacterota</taxon>
        <taxon>Epsilonproteobacteria</taxon>
        <taxon>Campylobacterales</taxon>
        <taxon>Sulfurovaceae</taxon>
        <taxon>Sulfurovum</taxon>
        <taxon>environmental samples</taxon>
    </lineage>
</organism>
<dbReference type="AlphaFoldDB" id="A0A6S6U618"/>
<reference evidence="1" key="1">
    <citation type="submission" date="2020-01" db="EMBL/GenBank/DDBJ databases">
        <authorList>
            <person name="Meier V. D."/>
            <person name="Meier V D."/>
        </authorList>
    </citation>
    <scope>NUCLEOTIDE SEQUENCE</scope>
    <source>
        <strain evidence="1">HLG_WM_MAG_01</strain>
    </source>
</reference>